<reference evidence="8 9" key="1">
    <citation type="journal article" date="2011" name="J. Bacteriol.">
        <title>Genome sequence of the algicidal bacterium Kordia algicida OT-1.</title>
        <authorList>
            <person name="Lee H.S."/>
            <person name="Kang S.G."/>
            <person name="Kwon K.K."/>
            <person name="Lee J.H."/>
            <person name="Kim S.J."/>
        </authorList>
    </citation>
    <scope>NUCLEOTIDE SEQUENCE [LARGE SCALE GENOMIC DNA]</scope>
    <source>
        <strain evidence="8 9">OT-1</strain>
    </source>
</reference>
<dbReference type="InterPro" id="IPR040322">
    <property type="entry name" value="TROVE2"/>
</dbReference>
<name>A9DKB7_9FLAO</name>
<dbReference type="GO" id="GO:0003723">
    <property type="term" value="F:RNA binding"/>
    <property type="evidence" value="ECO:0007669"/>
    <property type="project" value="UniProtKB-KW"/>
</dbReference>
<accession>A9DKB7</accession>
<dbReference type="STRING" id="391587.KAOT1_13792"/>
<keyword evidence="3" id="KW-0963">Cytoplasm</keyword>
<dbReference type="SUPFAM" id="SSF53300">
    <property type="entry name" value="vWA-like"/>
    <property type="match status" value="1"/>
</dbReference>
<evidence type="ECO:0000313" key="8">
    <source>
        <dbReference type="EMBL" id="EDP98294.1"/>
    </source>
</evidence>
<keyword evidence="4" id="KW-0479">Metal-binding</keyword>
<keyword evidence="6" id="KW-0687">Ribonucleoprotein</keyword>
<gene>
    <name evidence="8" type="ORF">KAOT1_13792</name>
</gene>
<dbReference type="Pfam" id="PF25045">
    <property type="entry name" value="vWA_Ro60"/>
    <property type="match status" value="1"/>
</dbReference>
<comment type="caution">
    <text evidence="8">The sequence shown here is derived from an EMBL/GenBank/DDBJ whole genome shotgun (WGS) entry which is preliminary data.</text>
</comment>
<sequence>MKFNVFTKKRTQVITNHQGEKAYKMTPEMELYSAVVTTSLEKTTYENTSDRVKRIQKLVRNCDPVFVAKLAVYARTKMNLRSIPVVLAVELGKIHKGDNLVSKTIYNIVQRADEITEVLAYYQTANKRNGVKKLNRLSKQVQKGIAKAFTKFDEYQFAKYNRKGDVTLKDALFLTHPKATSEDQQYIFNKIVNNNLETPYTWEVELSKVGQQYFASAEAKREAVKATWETLIYSKKVGYMAIMRNLRNILQADVSPDCISQVANYLSNEQAVLRSRQLPFRFLSAYNEIQLINSPYTSYILEALEDAIQISAQNIQGFDIHTRVLMACDVSGSMFSPVSKKSKIQCYDIGLVLAMLLQNRSNNTITGIFGDRWMPYNLPKKGILRNVTALKKIEGKVGYATNGYKVIEYLNQNKKVMDKVFFFTDLQMWNSNYRNNNHIQKEWLKYKRNVAPHAKLYLFDLMGHGQAPLRIEQNDVHLIAGWSDKVFEVMHAIENGNKALSEIKKIKFE</sequence>
<dbReference type="InterPro" id="IPR056800">
    <property type="entry name" value="vWA_Ro60"/>
</dbReference>
<evidence type="ECO:0000256" key="2">
    <source>
        <dbReference type="ARBA" id="ARBA00007814"/>
    </source>
</evidence>
<dbReference type="InterPro" id="IPR008858">
    <property type="entry name" value="TROVE_dom"/>
</dbReference>
<evidence type="ECO:0000256" key="1">
    <source>
        <dbReference type="ARBA" id="ARBA00004496"/>
    </source>
</evidence>
<dbReference type="eggNOG" id="COG2304">
    <property type="taxonomic scope" value="Bacteria"/>
</dbReference>
<dbReference type="HOGENOM" id="CLU_041119_0_0_10"/>
<keyword evidence="5" id="KW-0694">RNA-binding</keyword>
<proteinExistence type="inferred from homology"/>
<dbReference type="AlphaFoldDB" id="A9DKB7"/>
<dbReference type="OrthoDB" id="208855at2"/>
<dbReference type="PANTHER" id="PTHR14202:SF0">
    <property type="entry name" value="RNA-BINDING PROTEIN RO60"/>
    <property type="match status" value="1"/>
</dbReference>
<evidence type="ECO:0000256" key="4">
    <source>
        <dbReference type="ARBA" id="ARBA00022723"/>
    </source>
</evidence>
<dbReference type="PANTHER" id="PTHR14202">
    <property type="entry name" value="60 KDA RIBONUCLEOPROTEIN SSA/RO"/>
    <property type="match status" value="1"/>
</dbReference>
<dbReference type="SUPFAM" id="SSF140864">
    <property type="entry name" value="TROVE domain-like"/>
    <property type="match status" value="1"/>
</dbReference>
<dbReference type="RefSeq" id="WP_007095307.1">
    <property type="nucleotide sequence ID" value="NZ_CP142125.1"/>
</dbReference>
<dbReference type="GO" id="GO:1990904">
    <property type="term" value="C:ribonucleoprotein complex"/>
    <property type="evidence" value="ECO:0007669"/>
    <property type="project" value="UniProtKB-KW"/>
</dbReference>
<feature type="domain" description="TROVE" evidence="7">
    <location>
        <begin position="14"/>
        <end position="320"/>
    </location>
</feature>
<dbReference type="InterPro" id="IPR036465">
    <property type="entry name" value="vWFA_dom_sf"/>
</dbReference>
<dbReference type="GO" id="GO:0005737">
    <property type="term" value="C:cytoplasm"/>
    <property type="evidence" value="ECO:0007669"/>
    <property type="project" value="UniProtKB-SubCell"/>
</dbReference>
<protein>
    <recommendedName>
        <fullName evidence="7">TROVE domain-containing protein</fullName>
    </recommendedName>
</protein>
<evidence type="ECO:0000313" key="9">
    <source>
        <dbReference type="Proteomes" id="UP000002945"/>
    </source>
</evidence>
<comment type="subcellular location">
    <subcellularLocation>
        <location evidence="1">Cytoplasm</location>
    </subcellularLocation>
</comment>
<evidence type="ECO:0000256" key="6">
    <source>
        <dbReference type="ARBA" id="ARBA00023274"/>
    </source>
</evidence>
<evidence type="ECO:0000256" key="5">
    <source>
        <dbReference type="ARBA" id="ARBA00022884"/>
    </source>
</evidence>
<dbReference type="GO" id="GO:0046872">
    <property type="term" value="F:metal ion binding"/>
    <property type="evidence" value="ECO:0007669"/>
    <property type="project" value="UniProtKB-KW"/>
</dbReference>
<dbReference type="PROSITE" id="PS50988">
    <property type="entry name" value="TROVE"/>
    <property type="match status" value="1"/>
</dbReference>
<dbReference type="InterPro" id="IPR037214">
    <property type="entry name" value="TROVE_dom_sf"/>
</dbReference>
<dbReference type="Gene3D" id="3.40.50.410">
    <property type="entry name" value="von Willebrand factor, type A domain"/>
    <property type="match status" value="1"/>
</dbReference>
<evidence type="ECO:0000259" key="7">
    <source>
        <dbReference type="PROSITE" id="PS50988"/>
    </source>
</evidence>
<comment type="similarity">
    <text evidence="2">Belongs to the Ro 60 kDa family.</text>
</comment>
<keyword evidence="9" id="KW-1185">Reference proteome</keyword>
<evidence type="ECO:0000256" key="3">
    <source>
        <dbReference type="ARBA" id="ARBA00022490"/>
    </source>
</evidence>
<dbReference type="EMBL" id="ABIB01000001">
    <property type="protein sequence ID" value="EDP98294.1"/>
    <property type="molecule type" value="Genomic_DNA"/>
</dbReference>
<organism evidence="8 9">
    <name type="scientific">Kordia algicida OT-1</name>
    <dbReference type="NCBI Taxonomy" id="391587"/>
    <lineage>
        <taxon>Bacteria</taxon>
        <taxon>Pseudomonadati</taxon>
        <taxon>Bacteroidota</taxon>
        <taxon>Flavobacteriia</taxon>
        <taxon>Flavobacteriales</taxon>
        <taxon>Flavobacteriaceae</taxon>
        <taxon>Kordia</taxon>
    </lineage>
</organism>
<dbReference type="Proteomes" id="UP000002945">
    <property type="component" value="Unassembled WGS sequence"/>
</dbReference>
<dbReference type="Pfam" id="PF05731">
    <property type="entry name" value="TROVE"/>
    <property type="match status" value="2"/>
</dbReference>